<dbReference type="Proteomes" id="UP000265520">
    <property type="component" value="Unassembled WGS sequence"/>
</dbReference>
<protein>
    <submittedName>
        <fullName evidence="2">Uncharacterized protein</fullName>
    </submittedName>
</protein>
<comment type="caution">
    <text evidence="2">The sequence shown here is derived from an EMBL/GenBank/DDBJ whole genome shotgun (WGS) entry which is preliminary data.</text>
</comment>
<name>A0A392RJW6_9FABA</name>
<dbReference type="AlphaFoldDB" id="A0A392RJW6"/>
<evidence type="ECO:0000313" key="2">
    <source>
        <dbReference type="EMBL" id="MCI36888.1"/>
    </source>
</evidence>
<accession>A0A392RJW6</accession>
<sequence>AIDVGVVDTKHGGTKLAFYNLIPRKCKRLVGGHQGAVLGRERTKNSTDKGGTGGVSADEDDHGSILWKAKDFVG</sequence>
<feature type="non-terminal residue" evidence="2">
    <location>
        <position position="1"/>
    </location>
</feature>
<organism evidence="2 3">
    <name type="scientific">Trifolium medium</name>
    <dbReference type="NCBI Taxonomy" id="97028"/>
    <lineage>
        <taxon>Eukaryota</taxon>
        <taxon>Viridiplantae</taxon>
        <taxon>Streptophyta</taxon>
        <taxon>Embryophyta</taxon>
        <taxon>Tracheophyta</taxon>
        <taxon>Spermatophyta</taxon>
        <taxon>Magnoliopsida</taxon>
        <taxon>eudicotyledons</taxon>
        <taxon>Gunneridae</taxon>
        <taxon>Pentapetalae</taxon>
        <taxon>rosids</taxon>
        <taxon>fabids</taxon>
        <taxon>Fabales</taxon>
        <taxon>Fabaceae</taxon>
        <taxon>Papilionoideae</taxon>
        <taxon>50 kb inversion clade</taxon>
        <taxon>NPAAA clade</taxon>
        <taxon>Hologalegina</taxon>
        <taxon>IRL clade</taxon>
        <taxon>Trifolieae</taxon>
        <taxon>Trifolium</taxon>
    </lineage>
</organism>
<evidence type="ECO:0000313" key="3">
    <source>
        <dbReference type="Proteomes" id="UP000265520"/>
    </source>
</evidence>
<proteinExistence type="predicted"/>
<feature type="region of interest" description="Disordered" evidence="1">
    <location>
        <begin position="37"/>
        <end position="61"/>
    </location>
</feature>
<reference evidence="2 3" key="1">
    <citation type="journal article" date="2018" name="Front. Plant Sci.">
        <title>Red Clover (Trifolium pratense) and Zigzag Clover (T. medium) - A Picture of Genomic Similarities and Differences.</title>
        <authorList>
            <person name="Dluhosova J."/>
            <person name="Istvanek J."/>
            <person name="Nedelnik J."/>
            <person name="Repkova J."/>
        </authorList>
    </citation>
    <scope>NUCLEOTIDE SEQUENCE [LARGE SCALE GENOMIC DNA]</scope>
    <source>
        <strain evidence="3">cv. 10/8</strain>
        <tissue evidence="2">Leaf</tissue>
    </source>
</reference>
<dbReference type="EMBL" id="LXQA010238477">
    <property type="protein sequence ID" value="MCI36888.1"/>
    <property type="molecule type" value="Genomic_DNA"/>
</dbReference>
<keyword evidence="3" id="KW-1185">Reference proteome</keyword>
<evidence type="ECO:0000256" key="1">
    <source>
        <dbReference type="SAM" id="MobiDB-lite"/>
    </source>
</evidence>